<feature type="domain" description="AdoMet activation" evidence="1">
    <location>
        <begin position="3"/>
        <end position="48"/>
    </location>
</feature>
<protein>
    <recommendedName>
        <fullName evidence="1">AdoMet activation domain-containing protein</fullName>
    </recommendedName>
</protein>
<dbReference type="AlphaFoldDB" id="X1JAM8"/>
<feature type="non-terminal residue" evidence="2">
    <location>
        <position position="1"/>
    </location>
</feature>
<sequence length="53" mass="5961">SRRLSPGYCDWKIDQQKMVFRAMKDDSAGVRLTEECLMLPQKSISGIIGIGQC</sequence>
<dbReference type="Gene3D" id="3.40.109.40">
    <property type="match status" value="1"/>
</dbReference>
<dbReference type="InterPro" id="IPR004223">
    <property type="entry name" value="VitB12-dep_Met_synth_activ_dom"/>
</dbReference>
<dbReference type="EMBL" id="BARU01049138">
    <property type="protein sequence ID" value="GAH91002.1"/>
    <property type="molecule type" value="Genomic_DNA"/>
</dbReference>
<dbReference type="InterPro" id="IPR037010">
    <property type="entry name" value="VitB12-dep_Met_synth_activ_sf"/>
</dbReference>
<proteinExistence type="predicted"/>
<evidence type="ECO:0000259" key="1">
    <source>
        <dbReference type="Pfam" id="PF02965"/>
    </source>
</evidence>
<dbReference type="GO" id="GO:0008705">
    <property type="term" value="F:methionine synthase activity"/>
    <property type="evidence" value="ECO:0007669"/>
    <property type="project" value="InterPro"/>
</dbReference>
<accession>X1JAM8</accession>
<name>X1JAM8_9ZZZZ</name>
<reference evidence="2" key="1">
    <citation type="journal article" date="2014" name="Front. Microbiol.">
        <title>High frequency of phylogenetically diverse reductive dehalogenase-homologous genes in deep subseafloor sedimentary metagenomes.</title>
        <authorList>
            <person name="Kawai M."/>
            <person name="Futagami T."/>
            <person name="Toyoda A."/>
            <person name="Takaki Y."/>
            <person name="Nishi S."/>
            <person name="Hori S."/>
            <person name="Arai W."/>
            <person name="Tsubouchi T."/>
            <person name="Morono Y."/>
            <person name="Uchiyama I."/>
            <person name="Ito T."/>
            <person name="Fujiyama A."/>
            <person name="Inagaki F."/>
            <person name="Takami H."/>
        </authorList>
    </citation>
    <scope>NUCLEOTIDE SEQUENCE</scope>
    <source>
        <strain evidence="2">Expedition CK06-06</strain>
    </source>
</reference>
<evidence type="ECO:0000313" key="2">
    <source>
        <dbReference type="EMBL" id="GAH91002.1"/>
    </source>
</evidence>
<organism evidence="2">
    <name type="scientific">marine sediment metagenome</name>
    <dbReference type="NCBI Taxonomy" id="412755"/>
    <lineage>
        <taxon>unclassified sequences</taxon>
        <taxon>metagenomes</taxon>
        <taxon>ecological metagenomes</taxon>
    </lineage>
</organism>
<gene>
    <name evidence="2" type="ORF">S03H2_72557</name>
</gene>
<comment type="caution">
    <text evidence="2">The sequence shown here is derived from an EMBL/GenBank/DDBJ whole genome shotgun (WGS) entry which is preliminary data.</text>
</comment>
<dbReference type="Pfam" id="PF02965">
    <property type="entry name" value="Met_synt_B12"/>
    <property type="match status" value="1"/>
</dbReference>
<feature type="non-terminal residue" evidence="2">
    <location>
        <position position="53"/>
    </location>
</feature>
<dbReference type="SUPFAM" id="SSF56507">
    <property type="entry name" value="Methionine synthase activation domain-like"/>
    <property type="match status" value="1"/>
</dbReference>